<evidence type="ECO:0000313" key="1">
    <source>
        <dbReference type="EMBL" id="CAL4223999.1"/>
    </source>
</evidence>
<name>A0AAV2SPG7_MEGNR</name>
<keyword evidence="2" id="KW-1185">Reference proteome</keyword>
<reference evidence="1 2" key="1">
    <citation type="submission" date="2024-05" db="EMBL/GenBank/DDBJ databases">
        <authorList>
            <person name="Wallberg A."/>
        </authorList>
    </citation>
    <scope>NUCLEOTIDE SEQUENCE [LARGE SCALE GENOMIC DNA]</scope>
</reference>
<dbReference type="AlphaFoldDB" id="A0AAV2SPG7"/>
<organism evidence="1 2">
    <name type="scientific">Meganyctiphanes norvegica</name>
    <name type="common">Northern krill</name>
    <name type="synonym">Thysanopoda norvegica</name>
    <dbReference type="NCBI Taxonomy" id="48144"/>
    <lineage>
        <taxon>Eukaryota</taxon>
        <taxon>Metazoa</taxon>
        <taxon>Ecdysozoa</taxon>
        <taxon>Arthropoda</taxon>
        <taxon>Crustacea</taxon>
        <taxon>Multicrustacea</taxon>
        <taxon>Malacostraca</taxon>
        <taxon>Eumalacostraca</taxon>
        <taxon>Eucarida</taxon>
        <taxon>Euphausiacea</taxon>
        <taxon>Euphausiidae</taxon>
        <taxon>Meganyctiphanes</taxon>
    </lineage>
</organism>
<dbReference type="Proteomes" id="UP001497623">
    <property type="component" value="Unassembled WGS sequence"/>
</dbReference>
<sequence length="109" mass="12670">MAAVLSTQNRLYPTPTRAQTYCETKTEYITTIFTGVHTKLVPITHSIEVPRYFTNTITEPITHTIEVPRFFNHTTTKVVTQTEYVPSTRYPSYPVPPFNYDSPEEFYED</sequence>
<evidence type="ECO:0000313" key="2">
    <source>
        <dbReference type="Proteomes" id="UP001497623"/>
    </source>
</evidence>
<protein>
    <submittedName>
        <fullName evidence="1">Uncharacterized protein</fullName>
    </submittedName>
</protein>
<comment type="caution">
    <text evidence="1">The sequence shown here is derived from an EMBL/GenBank/DDBJ whole genome shotgun (WGS) entry which is preliminary data.</text>
</comment>
<dbReference type="EMBL" id="CAXKWB010100067">
    <property type="protein sequence ID" value="CAL4223999.1"/>
    <property type="molecule type" value="Genomic_DNA"/>
</dbReference>
<gene>
    <name evidence="1" type="ORF">MNOR_LOCUS39292</name>
</gene>
<accession>A0AAV2SPG7</accession>
<proteinExistence type="predicted"/>